<keyword evidence="5" id="KW-1185">Reference proteome</keyword>
<dbReference type="Gene3D" id="3.40.630.30">
    <property type="match status" value="1"/>
</dbReference>
<keyword evidence="2" id="KW-0012">Acyltransferase</keyword>
<name>A0A4T0V4E6_9NEIS</name>
<evidence type="ECO:0000313" key="4">
    <source>
        <dbReference type="EMBL" id="TIC86251.1"/>
    </source>
</evidence>
<evidence type="ECO:0000313" key="5">
    <source>
        <dbReference type="Proteomes" id="UP000308891"/>
    </source>
</evidence>
<keyword evidence="1 4" id="KW-0808">Transferase</keyword>
<organism evidence="4 5">
    <name type="scientific">Crenobacter intestini</name>
    <dbReference type="NCBI Taxonomy" id="2563443"/>
    <lineage>
        <taxon>Bacteria</taxon>
        <taxon>Pseudomonadati</taxon>
        <taxon>Pseudomonadota</taxon>
        <taxon>Betaproteobacteria</taxon>
        <taxon>Neisseriales</taxon>
        <taxon>Neisseriaceae</taxon>
        <taxon>Crenobacter</taxon>
    </lineage>
</organism>
<feature type="domain" description="N-acetyltransferase" evidence="3">
    <location>
        <begin position="1"/>
        <end position="130"/>
    </location>
</feature>
<dbReference type="Pfam" id="PF00583">
    <property type="entry name" value="Acetyltransf_1"/>
    <property type="match status" value="1"/>
</dbReference>
<evidence type="ECO:0000259" key="3">
    <source>
        <dbReference type="PROSITE" id="PS51186"/>
    </source>
</evidence>
<gene>
    <name evidence="4" type="ORF">E5K04_02685</name>
</gene>
<dbReference type="PROSITE" id="PS51186">
    <property type="entry name" value="GNAT"/>
    <property type="match status" value="1"/>
</dbReference>
<accession>A0A4T0V4E6</accession>
<sequence>MGGGAPLPADTRARLADALLQYADRLFVLVAEEDGQAVGHALCVEGFSSFKAAGTCNLHDLSVAPRARGQGVGRRLLAAAEAEAARRGLCRVTLEVRPDNETGRALYASAGFEPAALGGQAYLMMEKPLTG</sequence>
<dbReference type="InterPro" id="IPR050832">
    <property type="entry name" value="Bact_Acetyltransf"/>
</dbReference>
<dbReference type="PANTHER" id="PTHR43877:SF2">
    <property type="entry name" value="AMINOALKYLPHOSPHONATE N-ACETYLTRANSFERASE-RELATED"/>
    <property type="match status" value="1"/>
</dbReference>
<evidence type="ECO:0000256" key="1">
    <source>
        <dbReference type="ARBA" id="ARBA00022679"/>
    </source>
</evidence>
<evidence type="ECO:0000256" key="2">
    <source>
        <dbReference type="ARBA" id="ARBA00023315"/>
    </source>
</evidence>
<proteinExistence type="predicted"/>
<dbReference type="Proteomes" id="UP000308891">
    <property type="component" value="Unassembled WGS sequence"/>
</dbReference>
<dbReference type="CDD" id="cd04301">
    <property type="entry name" value="NAT_SF"/>
    <property type="match status" value="1"/>
</dbReference>
<dbReference type="GO" id="GO:0016747">
    <property type="term" value="F:acyltransferase activity, transferring groups other than amino-acyl groups"/>
    <property type="evidence" value="ECO:0007669"/>
    <property type="project" value="InterPro"/>
</dbReference>
<dbReference type="InterPro" id="IPR000182">
    <property type="entry name" value="GNAT_dom"/>
</dbReference>
<dbReference type="OrthoDB" id="9796919at2"/>
<dbReference type="PANTHER" id="PTHR43877">
    <property type="entry name" value="AMINOALKYLPHOSPHONATE N-ACETYLTRANSFERASE-RELATED-RELATED"/>
    <property type="match status" value="1"/>
</dbReference>
<comment type="caution">
    <text evidence="4">The sequence shown here is derived from an EMBL/GenBank/DDBJ whole genome shotgun (WGS) entry which is preliminary data.</text>
</comment>
<dbReference type="AlphaFoldDB" id="A0A4T0V4E6"/>
<dbReference type="InterPro" id="IPR016181">
    <property type="entry name" value="Acyl_CoA_acyltransferase"/>
</dbReference>
<reference evidence="4 5" key="1">
    <citation type="submission" date="2019-04" db="EMBL/GenBank/DDBJ databases">
        <title>Crenobacter sp. nov.</title>
        <authorList>
            <person name="Shi S."/>
        </authorList>
    </citation>
    <scope>NUCLEOTIDE SEQUENCE [LARGE SCALE GENOMIC DNA]</scope>
    <source>
        <strain evidence="4 5">GY 70310</strain>
    </source>
</reference>
<protein>
    <submittedName>
        <fullName evidence="4">GNAT family N-acetyltransferase</fullName>
    </submittedName>
</protein>
<dbReference type="SUPFAM" id="SSF55729">
    <property type="entry name" value="Acyl-CoA N-acyltransferases (Nat)"/>
    <property type="match status" value="1"/>
</dbReference>
<dbReference type="EMBL" id="STGJ01000002">
    <property type="protein sequence ID" value="TIC86251.1"/>
    <property type="molecule type" value="Genomic_DNA"/>
</dbReference>